<evidence type="ECO:0000259" key="2">
    <source>
        <dbReference type="Pfam" id="PF00582"/>
    </source>
</evidence>
<sequence>MSSAPRPLPVVVGVDESASARDALHWAAELAAAIGAPLVLLHAQLHGSADLASAPLPPYMRELVADAERCGVARASVEIVHGNTVDLLHTRARHARLLVVGSYGDGAWSGTLVGHIALGLAGRVGCPVAVVRGTSPGVPPARGGPVVAALEDLGTGPGVLDTALLLARASGASVLVVHCAPGPTSSGTSSADDDAARRLVDRGVQWITDQAPEVAVAGEVVEDGAGQGLVDLATAARVIVVGHHLQPVSTRSTMRRLVEFAPCPIVAVPAQPAVHAAVDSDRAPADVASAPPTR</sequence>
<dbReference type="Pfam" id="PF00582">
    <property type="entry name" value="Usp"/>
    <property type="match status" value="2"/>
</dbReference>
<dbReference type="HOGENOM" id="CLU_946180_0_0_11"/>
<dbReference type="SUPFAM" id="SSF52402">
    <property type="entry name" value="Adenine nucleotide alpha hydrolases-like"/>
    <property type="match status" value="2"/>
</dbReference>
<dbReference type="KEGG" id="pdx:Psed_0705"/>
<accession>F4CKJ8</accession>
<dbReference type="Gene3D" id="3.40.50.12370">
    <property type="match status" value="1"/>
</dbReference>
<dbReference type="RefSeq" id="WP_013672909.1">
    <property type="nucleotide sequence ID" value="NC_015312.1"/>
</dbReference>
<evidence type="ECO:0000313" key="3">
    <source>
        <dbReference type="EMBL" id="AEA22968.1"/>
    </source>
</evidence>
<dbReference type="OrthoDB" id="3572116at2"/>
<name>F4CKJ8_PSEUX</name>
<gene>
    <name evidence="3" type="ordered locus">Psed_0705</name>
</gene>
<evidence type="ECO:0000256" key="1">
    <source>
        <dbReference type="ARBA" id="ARBA00008791"/>
    </source>
</evidence>
<evidence type="ECO:0000313" key="4">
    <source>
        <dbReference type="Proteomes" id="UP000007809"/>
    </source>
</evidence>
<dbReference type="STRING" id="675635.Psed_0705"/>
<organism evidence="3 4">
    <name type="scientific">Pseudonocardia dioxanivorans (strain ATCC 55486 / DSM 44775 / JCM 13855 / CB1190)</name>
    <dbReference type="NCBI Taxonomy" id="675635"/>
    <lineage>
        <taxon>Bacteria</taxon>
        <taxon>Bacillati</taxon>
        <taxon>Actinomycetota</taxon>
        <taxon>Actinomycetes</taxon>
        <taxon>Pseudonocardiales</taxon>
        <taxon>Pseudonocardiaceae</taxon>
        <taxon>Pseudonocardia</taxon>
    </lineage>
</organism>
<dbReference type="Proteomes" id="UP000007809">
    <property type="component" value="Chromosome"/>
</dbReference>
<dbReference type="EMBL" id="CP002593">
    <property type="protein sequence ID" value="AEA22968.1"/>
    <property type="molecule type" value="Genomic_DNA"/>
</dbReference>
<protein>
    <submittedName>
        <fullName evidence="3">UspA domain-containing protein</fullName>
    </submittedName>
</protein>
<dbReference type="PRINTS" id="PR01438">
    <property type="entry name" value="UNVRSLSTRESS"/>
</dbReference>
<proteinExistence type="inferred from homology"/>
<feature type="domain" description="UspA" evidence="2">
    <location>
        <begin position="147"/>
        <end position="269"/>
    </location>
</feature>
<dbReference type="InterPro" id="IPR006016">
    <property type="entry name" value="UspA"/>
</dbReference>
<feature type="domain" description="UspA" evidence="2">
    <location>
        <begin position="10"/>
        <end position="132"/>
    </location>
</feature>
<reference evidence="3 4" key="1">
    <citation type="journal article" date="2011" name="J. Bacteriol.">
        <title>Genome sequence of the 1,4-dioxane-degrading Pseudonocardia dioxanivorans strain CB1190.</title>
        <authorList>
            <person name="Sales C.M."/>
            <person name="Mahendra S."/>
            <person name="Grostern A."/>
            <person name="Parales R.E."/>
            <person name="Goodwin L.A."/>
            <person name="Woyke T."/>
            <person name="Nolan M."/>
            <person name="Lapidus A."/>
            <person name="Chertkov O."/>
            <person name="Ovchinnikova G."/>
            <person name="Sczyrba A."/>
            <person name="Alvarez-Cohen L."/>
        </authorList>
    </citation>
    <scope>NUCLEOTIDE SEQUENCE [LARGE SCALE GENOMIC DNA]</scope>
    <source>
        <strain evidence="4">ATCC 55486 / DSM 44775 / JCM 13855 / CB1190</strain>
    </source>
</reference>
<dbReference type="AlphaFoldDB" id="F4CKJ8"/>
<dbReference type="CDD" id="cd00293">
    <property type="entry name" value="USP-like"/>
    <property type="match status" value="1"/>
</dbReference>
<dbReference type="InterPro" id="IPR006015">
    <property type="entry name" value="Universal_stress_UspA"/>
</dbReference>
<dbReference type="PANTHER" id="PTHR46268:SF6">
    <property type="entry name" value="UNIVERSAL STRESS PROTEIN UP12"/>
    <property type="match status" value="1"/>
</dbReference>
<dbReference type="eggNOG" id="COG0589">
    <property type="taxonomic scope" value="Bacteria"/>
</dbReference>
<comment type="similarity">
    <text evidence="1">Belongs to the universal stress protein A family.</text>
</comment>
<dbReference type="PANTHER" id="PTHR46268">
    <property type="entry name" value="STRESS RESPONSE PROTEIN NHAX"/>
    <property type="match status" value="1"/>
</dbReference>
<keyword evidence="4" id="KW-1185">Reference proteome</keyword>